<reference evidence="3" key="1">
    <citation type="journal article" date="2014" name="Genome Announc.">
        <title>Draft genome sequence of Colletotrichum sublineola, a destructive pathogen of cultivated sorghum.</title>
        <authorList>
            <person name="Baroncelli R."/>
            <person name="Sanz-Martin J.M."/>
            <person name="Rech G.E."/>
            <person name="Sukno S.A."/>
            <person name="Thon M.R."/>
        </authorList>
    </citation>
    <scope>NUCLEOTIDE SEQUENCE [LARGE SCALE GENOMIC DNA]</scope>
    <source>
        <strain evidence="3">TX430BB</strain>
    </source>
</reference>
<dbReference type="OMA" id="PRSEYFE"/>
<gene>
    <name evidence="2" type="ORF">CSUB01_12609</name>
</gene>
<evidence type="ECO:0000256" key="1">
    <source>
        <dbReference type="SAM" id="Coils"/>
    </source>
</evidence>
<evidence type="ECO:0000313" key="2">
    <source>
        <dbReference type="EMBL" id="KDN70794.1"/>
    </source>
</evidence>
<keyword evidence="1" id="KW-0175">Coiled coil</keyword>
<proteinExistence type="predicted"/>
<name>A0A066XSY0_COLSU</name>
<protein>
    <submittedName>
        <fullName evidence="2">Uncharacterized protein</fullName>
    </submittedName>
</protein>
<sequence length="552" mass="62812">MEYFYYLNAHRVLVCRTCTTSVTKRRIRVHLQAAPHRLTKDEIDKAERWAVTVDIIENPDDIETPSDDCRPIQELGRPGENGYRCTFGSETGSSCPFVGTDLRRIREHLKAIHRWDQGLRPGRRAAPARVQDGPWKAGVYYQRFFTRGPRSEYFEVAAGRHLQRENQLELVQEEGVREAAGRFVAKAAGIRKKEVENVDNPDEFLAPNAWVNRLGAARHLQAFGEKKGLLRSLISLDYGDESDDPTRCDDGALRVIHIAFERCKNKAKRCARPETVSWNALFEANRVEMSKERSRPFHFHRKPATEKRYTQVVFQLFSYIVRVMTIEAREERPPFRFTTRQQEAFDSMMQAADKAEEELAKAQGDTEGAAAKAAMDRLEEGVASMFMSVLDHQTKGTEYDSILVSFFMVLSIRADYGWEDFSSFTPKLSAITTMARLFVVKSAVDQRTKAVARRVQAGQSQEKAEDRAPSHFDLVADMTRRFMVMADKGSQTTPMQFIFRLRNFGMGAHNRTAARGSVSWDKDEIVFKGSRLSVVDIQGMIGATVAQAEEIL</sequence>
<dbReference type="InterPro" id="IPR022698">
    <property type="entry name" value="OrsD"/>
</dbReference>
<comment type="caution">
    <text evidence="2">The sequence shown here is derived from an EMBL/GenBank/DDBJ whole genome shotgun (WGS) entry which is preliminary data.</text>
</comment>
<dbReference type="OrthoDB" id="5104293at2759"/>
<organism evidence="2 3">
    <name type="scientific">Colletotrichum sublineola</name>
    <name type="common">Sorghum anthracnose fungus</name>
    <dbReference type="NCBI Taxonomy" id="1173701"/>
    <lineage>
        <taxon>Eukaryota</taxon>
        <taxon>Fungi</taxon>
        <taxon>Dikarya</taxon>
        <taxon>Ascomycota</taxon>
        <taxon>Pezizomycotina</taxon>
        <taxon>Sordariomycetes</taxon>
        <taxon>Hypocreomycetidae</taxon>
        <taxon>Glomerellales</taxon>
        <taxon>Glomerellaceae</taxon>
        <taxon>Colletotrichum</taxon>
        <taxon>Colletotrichum graminicola species complex</taxon>
    </lineage>
</organism>
<dbReference type="eggNOG" id="ENOG502T2Z0">
    <property type="taxonomic scope" value="Eukaryota"/>
</dbReference>
<keyword evidence="3" id="KW-1185">Reference proteome</keyword>
<dbReference type="AlphaFoldDB" id="A0A066XSY0"/>
<dbReference type="STRING" id="1173701.A0A066XSY0"/>
<dbReference type="Proteomes" id="UP000027238">
    <property type="component" value="Unassembled WGS sequence"/>
</dbReference>
<dbReference type="HOGENOM" id="CLU_494847_0_0_1"/>
<dbReference type="Pfam" id="PF12013">
    <property type="entry name" value="OrsD"/>
    <property type="match status" value="1"/>
</dbReference>
<feature type="non-terminal residue" evidence="2">
    <location>
        <position position="552"/>
    </location>
</feature>
<accession>A0A066XSY0</accession>
<evidence type="ECO:0000313" key="3">
    <source>
        <dbReference type="Proteomes" id="UP000027238"/>
    </source>
</evidence>
<dbReference type="EMBL" id="JMSE01000291">
    <property type="protein sequence ID" value="KDN70794.1"/>
    <property type="molecule type" value="Genomic_DNA"/>
</dbReference>
<feature type="coiled-coil region" evidence="1">
    <location>
        <begin position="345"/>
        <end position="372"/>
    </location>
</feature>